<organism evidence="2 3">
    <name type="scientific">[Torrubiella] hemipterigena</name>
    <dbReference type="NCBI Taxonomy" id="1531966"/>
    <lineage>
        <taxon>Eukaryota</taxon>
        <taxon>Fungi</taxon>
        <taxon>Dikarya</taxon>
        <taxon>Ascomycota</taxon>
        <taxon>Pezizomycotina</taxon>
        <taxon>Sordariomycetes</taxon>
        <taxon>Hypocreomycetidae</taxon>
        <taxon>Hypocreales</taxon>
        <taxon>Clavicipitaceae</taxon>
        <taxon>Clavicipitaceae incertae sedis</taxon>
        <taxon>'Torrubiella' clade</taxon>
    </lineage>
</organism>
<gene>
    <name evidence="2" type="ORF">VHEMI00069</name>
</gene>
<dbReference type="AlphaFoldDB" id="A0A0A1T3C7"/>
<evidence type="ECO:0000256" key="1">
    <source>
        <dbReference type="SAM" id="MobiDB-lite"/>
    </source>
</evidence>
<dbReference type="HOGENOM" id="CLU_861028_0_0_1"/>
<name>A0A0A1T3C7_9HYPO</name>
<sequence>MASLAKKFAGMSGKTSTFGKGALQRSLQRPSPPPLTTVDKALIAELNALQIATTPVSHNVAVLSNAEVQYLGQDNKHLKGLRNYKPSNVFQGTIPHCSPRKPKASKPKATAGRKMGNAAQTGGVAKRPAQPRCPRKPKAAAEAAGAAAKQEQQTNAIMTELVSMGVGQQRPTPPLDVAHPADASASAAPTTHTEQDSAHFLSVDVVSREAGEQGPTLPLPDASLEELLILEMSKLGIHMDEDEPEKADTPMEDMSGSGSEDLEMSDDISEPSTISTDREMGYIIRPVADTVVDDDESDMSVEDDSEWELELALHRAFKKQRTC</sequence>
<protein>
    <submittedName>
        <fullName evidence="2">Uncharacterized protein</fullName>
    </submittedName>
</protein>
<feature type="region of interest" description="Disordered" evidence="1">
    <location>
        <begin position="166"/>
        <end position="197"/>
    </location>
</feature>
<keyword evidence="3" id="KW-1185">Reference proteome</keyword>
<evidence type="ECO:0000313" key="3">
    <source>
        <dbReference type="Proteomes" id="UP000039046"/>
    </source>
</evidence>
<accession>A0A0A1T3C7</accession>
<feature type="compositionally biased region" description="Low complexity" evidence="1">
    <location>
        <begin position="176"/>
        <end position="192"/>
    </location>
</feature>
<dbReference type="Proteomes" id="UP000039046">
    <property type="component" value="Unassembled WGS sequence"/>
</dbReference>
<dbReference type="EMBL" id="CDHN01000001">
    <property type="protein sequence ID" value="CEJ79854.1"/>
    <property type="molecule type" value="Genomic_DNA"/>
</dbReference>
<feature type="compositionally biased region" description="Low complexity" evidence="1">
    <location>
        <begin position="140"/>
        <end position="152"/>
    </location>
</feature>
<evidence type="ECO:0000313" key="2">
    <source>
        <dbReference type="EMBL" id="CEJ79854.1"/>
    </source>
</evidence>
<feature type="compositionally biased region" description="Acidic residues" evidence="1">
    <location>
        <begin position="260"/>
        <end position="269"/>
    </location>
</feature>
<feature type="region of interest" description="Disordered" evidence="1">
    <location>
        <begin position="241"/>
        <end position="281"/>
    </location>
</feature>
<feature type="region of interest" description="Disordered" evidence="1">
    <location>
        <begin position="90"/>
        <end position="152"/>
    </location>
</feature>
<proteinExistence type="predicted"/>
<reference evidence="2 3" key="1">
    <citation type="journal article" date="2015" name="Genome Announc.">
        <title>Draft Genome Sequence and Gene Annotation of the Entomopathogenic Fungus Verticillium hemipterigenum.</title>
        <authorList>
            <person name="Horn F."/>
            <person name="Habel A."/>
            <person name="Scharf D.H."/>
            <person name="Dworschak J."/>
            <person name="Brakhage A.A."/>
            <person name="Guthke R."/>
            <person name="Hertweck C."/>
            <person name="Linde J."/>
        </authorList>
    </citation>
    <scope>NUCLEOTIDE SEQUENCE [LARGE SCALE GENOMIC DNA]</scope>
</reference>
<feature type="region of interest" description="Disordered" evidence="1">
    <location>
        <begin position="1"/>
        <end position="34"/>
    </location>
</feature>